<evidence type="ECO:0000256" key="3">
    <source>
        <dbReference type="ARBA" id="ARBA00022833"/>
    </source>
</evidence>
<keyword evidence="2 4" id="KW-0863">Zinc-finger</keyword>
<dbReference type="PROSITE" id="PS50089">
    <property type="entry name" value="ZF_RING_2"/>
    <property type="match status" value="1"/>
</dbReference>
<dbReference type="EMBL" id="CP056067">
    <property type="protein sequence ID" value="UKJ89757.1"/>
    <property type="molecule type" value="Genomic_DNA"/>
</dbReference>
<dbReference type="PROSITE" id="PS00518">
    <property type="entry name" value="ZF_RING_1"/>
    <property type="match status" value="1"/>
</dbReference>
<reference evidence="6" key="1">
    <citation type="submission" date="2022-07" db="EMBL/GenBank/DDBJ databases">
        <title>Evaluation of T. orientalis genome assembly methods using nanopore sequencing and analysis of variation between genomes.</title>
        <authorList>
            <person name="Yam J."/>
            <person name="Micallef M.L."/>
            <person name="Liu M."/>
            <person name="Djordjevic S.P."/>
            <person name="Bogema D.R."/>
            <person name="Jenkins C."/>
        </authorList>
    </citation>
    <scope>NUCLEOTIDE SEQUENCE</scope>
    <source>
        <strain evidence="6">Fish Creek</strain>
    </source>
</reference>
<name>A0A976M775_THEOR</name>
<proteinExistence type="predicted"/>
<sequence>MTIPKEFECPICLNLLFKPVTTSCGHNFCKQCIDKTLMVTQNCPICKLQLTSDYSPNLLLVQIINERFHDEVNSRYTFAIPPDTPSDSDSGPSDNNLFVPIYHQKFYQPPLFDGTRTIVIDKLSDYRMIQYSMVNGSYMILCRKFLNKTASVGTLVKITSDSIVTNNESVPELPIIIEVSAVDRVKLKLPPTPTDFNFYHCDYEPLSDKWIFTNQNDTELNITGVERTIYDELSTIEDNLNKLCKNYDSILQVLTKLKNMNHDITGFNRYYASTILINASIILLRRQLNSGQKSLRTRFESVYGSLPILAESNPQAKKIESLSLYLSNVVLASTKTKWEWYSLDDTFERLLKVTELIAQSRDRNVLNLKGSTLISELINSIDPVMSGILFLVILLIAPKLYRKVAHR</sequence>
<keyword evidence="3" id="KW-0862">Zinc</keyword>
<dbReference type="SUPFAM" id="SSF57850">
    <property type="entry name" value="RING/U-box"/>
    <property type="match status" value="1"/>
</dbReference>
<evidence type="ECO:0000256" key="1">
    <source>
        <dbReference type="ARBA" id="ARBA00022723"/>
    </source>
</evidence>
<evidence type="ECO:0000313" key="7">
    <source>
        <dbReference type="Proteomes" id="UP000244803"/>
    </source>
</evidence>
<protein>
    <recommendedName>
        <fullName evidence="5">RING-type domain-containing protein</fullName>
    </recommendedName>
</protein>
<evidence type="ECO:0000256" key="2">
    <source>
        <dbReference type="ARBA" id="ARBA00022771"/>
    </source>
</evidence>
<dbReference type="OrthoDB" id="265776at2759"/>
<dbReference type="InterPro" id="IPR013083">
    <property type="entry name" value="Znf_RING/FYVE/PHD"/>
</dbReference>
<gene>
    <name evidence="6" type="ORF">MACJ_003011</name>
</gene>
<dbReference type="InterPro" id="IPR017907">
    <property type="entry name" value="Znf_RING_CS"/>
</dbReference>
<dbReference type="Proteomes" id="UP000244803">
    <property type="component" value="Chromosome 4"/>
</dbReference>
<keyword evidence="1" id="KW-0479">Metal-binding</keyword>
<dbReference type="PANTHER" id="PTHR23327">
    <property type="entry name" value="RING FINGER PROTEIN 127"/>
    <property type="match status" value="1"/>
</dbReference>
<organism evidence="6 7">
    <name type="scientific">Theileria orientalis</name>
    <dbReference type="NCBI Taxonomy" id="68886"/>
    <lineage>
        <taxon>Eukaryota</taxon>
        <taxon>Sar</taxon>
        <taxon>Alveolata</taxon>
        <taxon>Apicomplexa</taxon>
        <taxon>Aconoidasida</taxon>
        <taxon>Piroplasmida</taxon>
        <taxon>Theileriidae</taxon>
        <taxon>Theileria</taxon>
    </lineage>
</organism>
<dbReference type="Gene3D" id="3.30.40.10">
    <property type="entry name" value="Zinc/RING finger domain, C3HC4 (zinc finger)"/>
    <property type="match status" value="1"/>
</dbReference>
<dbReference type="GO" id="GO:0008270">
    <property type="term" value="F:zinc ion binding"/>
    <property type="evidence" value="ECO:0007669"/>
    <property type="project" value="UniProtKB-KW"/>
</dbReference>
<accession>A0A976M775</accession>
<evidence type="ECO:0000313" key="6">
    <source>
        <dbReference type="EMBL" id="UKJ89757.1"/>
    </source>
</evidence>
<dbReference type="InterPro" id="IPR001841">
    <property type="entry name" value="Znf_RING"/>
</dbReference>
<dbReference type="Pfam" id="PF13923">
    <property type="entry name" value="zf-C3HC4_2"/>
    <property type="match status" value="1"/>
</dbReference>
<feature type="domain" description="RING-type" evidence="5">
    <location>
        <begin position="9"/>
        <end position="47"/>
    </location>
</feature>
<dbReference type="SMART" id="SM00184">
    <property type="entry name" value="RING"/>
    <property type="match status" value="1"/>
</dbReference>
<dbReference type="AlphaFoldDB" id="A0A976M775"/>
<evidence type="ECO:0000259" key="5">
    <source>
        <dbReference type="PROSITE" id="PS50089"/>
    </source>
</evidence>
<dbReference type="CDD" id="cd16514">
    <property type="entry name" value="RING-HC_LONFs_rpt2"/>
    <property type="match status" value="1"/>
</dbReference>
<evidence type="ECO:0000256" key="4">
    <source>
        <dbReference type="PROSITE-ProRule" id="PRU00175"/>
    </source>
</evidence>